<dbReference type="Pfam" id="PF00578">
    <property type="entry name" value="AhpC-TSA"/>
    <property type="match status" value="1"/>
</dbReference>
<accession>A0A521B565</accession>
<dbReference type="SUPFAM" id="SSF52833">
    <property type="entry name" value="Thioredoxin-like"/>
    <property type="match status" value="1"/>
</dbReference>
<reference evidence="2 3" key="1">
    <citation type="submission" date="2017-05" db="EMBL/GenBank/DDBJ databases">
        <authorList>
            <person name="Varghese N."/>
            <person name="Submissions S."/>
        </authorList>
    </citation>
    <scope>NUCLEOTIDE SEQUENCE [LARGE SCALE GENOMIC DNA]</scope>
    <source>
        <strain evidence="2 3">DSM 19036</strain>
    </source>
</reference>
<dbReference type="InterPro" id="IPR000866">
    <property type="entry name" value="AhpC/TSA"/>
</dbReference>
<keyword evidence="3" id="KW-1185">Reference proteome</keyword>
<dbReference type="Gene3D" id="3.40.30.10">
    <property type="entry name" value="Glutaredoxin"/>
    <property type="match status" value="1"/>
</dbReference>
<organism evidence="2 3">
    <name type="scientific">Pedobacter westerhofensis</name>
    <dbReference type="NCBI Taxonomy" id="425512"/>
    <lineage>
        <taxon>Bacteria</taxon>
        <taxon>Pseudomonadati</taxon>
        <taxon>Bacteroidota</taxon>
        <taxon>Sphingobacteriia</taxon>
        <taxon>Sphingobacteriales</taxon>
        <taxon>Sphingobacteriaceae</taxon>
        <taxon>Pedobacter</taxon>
    </lineage>
</organism>
<dbReference type="InterPro" id="IPR013766">
    <property type="entry name" value="Thioredoxin_domain"/>
</dbReference>
<dbReference type="GO" id="GO:0016209">
    <property type="term" value="F:antioxidant activity"/>
    <property type="evidence" value="ECO:0007669"/>
    <property type="project" value="InterPro"/>
</dbReference>
<dbReference type="PROSITE" id="PS51352">
    <property type="entry name" value="THIOREDOXIN_2"/>
    <property type="match status" value="1"/>
</dbReference>
<dbReference type="Proteomes" id="UP000320300">
    <property type="component" value="Unassembled WGS sequence"/>
</dbReference>
<dbReference type="RefSeq" id="WP_142526726.1">
    <property type="nucleotide sequence ID" value="NZ_CBCSJO010000003.1"/>
</dbReference>
<dbReference type="AlphaFoldDB" id="A0A521B565"/>
<dbReference type="EMBL" id="FXTN01000002">
    <property type="protein sequence ID" value="SMO42203.1"/>
    <property type="molecule type" value="Genomic_DNA"/>
</dbReference>
<dbReference type="InterPro" id="IPR036249">
    <property type="entry name" value="Thioredoxin-like_sf"/>
</dbReference>
<name>A0A521B565_9SPHI</name>
<protein>
    <submittedName>
        <fullName evidence="2">Peroxiredoxin</fullName>
    </submittedName>
</protein>
<dbReference type="GO" id="GO:0016491">
    <property type="term" value="F:oxidoreductase activity"/>
    <property type="evidence" value="ECO:0007669"/>
    <property type="project" value="InterPro"/>
</dbReference>
<evidence type="ECO:0000259" key="1">
    <source>
        <dbReference type="PROSITE" id="PS51352"/>
    </source>
</evidence>
<proteinExistence type="predicted"/>
<feature type="domain" description="Thioredoxin" evidence="1">
    <location>
        <begin position="3"/>
        <end position="182"/>
    </location>
</feature>
<dbReference type="OrthoDB" id="9809746at2"/>
<sequence length="191" mass="22022">MSLLANQPAPDFHITDLSGNPVKLSSFRGRKVLLTFYRHVACPFTNLRFLQLQQMDGYFREMGLVVLAVYESSIENLKRYSANESFYAHIIPNPGFDLYTLYDIELNTLKILFSMYKGAYAKAKEGHKLFKEKFEPEGHLNLLGADFLIDEAGIIVYPYYNQYLGDHLPVDDIRKFLHNELLQTGSINCRI</sequence>
<gene>
    <name evidence="2" type="ORF">SAMN06265348_10221</name>
</gene>
<evidence type="ECO:0000313" key="2">
    <source>
        <dbReference type="EMBL" id="SMO42203.1"/>
    </source>
</evidence>
<evidence type="ECO:0000313" key="3">
    <source>
        <dbReference type="Proteomes" id="UP000320300"/>
    </source>
</evidence>